<feature type="domain" description="HTH LytTR-type" evidence="3">
    <location>
        <begin position="196"/>
        <end position="256"/>
    </location>
</feature>
<dbReference type="SUPFAM" id="SSF52172">
    <property type="entry name" value="CheY-like"/>
    <property type="match status" value="1"/>
</dbReference>
<keyword evidence="5" id="KW-1185">Reference proteome</keyword>
<evidence type="ECO:0000259" key="3">
    <source>
        <dbReference type="PROSITE" id="PS50930"/>
    </source>
</evidence>
<evidence type="ECO:0000313" key="5">
    <source>
        <dbReference type="Proteomes" id="UP000598820"/>
    </source>
</evidence>
<name>A0A926XZJ6_9BACT</name>
<accession>A0A926XZJ6</accession>
<dbReference type="GO" id="GO:0003677">
    <property type="term" value="F:DNA binding"/>
    <property type="evidence" value="ECO:0007669"/>
    <property type="project" value="InterPro"/>
</dbReference>
<dbReference type="Gene3D" id="3.40.50.2300">
    <property type="match status" value="1"/>
</dbReference>
<feature type="modified residue" description="4-aspartylphosphate" evidence="1">
    <location>
        <position position="54"/>
    </location>
</feature>
<dbReference type="InterPro" id="IPR007492">
    <property type="entry name" value="LytTR_DNA-bd_dom"/>
</dbReference>
<evidence type="ECO:0000313" key="4">
    <source>
        <dbReference type="EMBL" id="MBD2703171.1"/>
    </source>
</evidence>
<dbReference type="Proteomes" id="UP000598820">
    <property type="component" value="Unassembled WGS sequence"/>
</dbReference>
<keyword evidence="1" id="KW-0597">Phosphoprotein</keyword>
<dbReference type="EMBL" id="JACWZY010000020">
    <property type="protein sequence ID" value="MBD2703171.1"/>
    <property type="molecule type" value="Genomic_DNA"/>
</dbReference>
<proteinExistence type="predicted"/>
<dbReference type="GO" id="GO:0000156">
    <property type="term" value="F:phosphorelay response regulator activity"/>
    <property type="evidence" value="ECO:0007669"/>
    <property type="project" value="InterPro"/>
</dbReference>
<dbReference type="Pfam" id="PF00072">
    <property type="entry name" value="Response_reg"/>
    <property type="match status" value="1"/>
</dbReference>
<dbReference type="PANTHER" id="PTHR37299:SF1">
    <property type="entry name" value="STAGE 0 SPORULATION PROTEIN A HOMOLOG"/>
    <property type="match status" value="1"/>
</dbReference>
<dbReference type="PANTHER" id="PTHR37299">
    <property type="entry name" value="TRANSCRIPTIONAL REGULATOR-RELATED"/>
    <property type="match status" value="1"/>
</dbReference>
<protein>
    <submittedName>
        <fullName evidence="4">Response regulator transcription factor</fullName>
    </submittedName>
</protein>
<gene>
    <name evidence="4" type="ORF">IC229_21170</name>
</gene>
<dbReference type="AlphaFoldDB" id="A0A926XZJ6"/>
<dbReference type="RefSeq" id="WP_190889021.1">
    <property type="nucleotide sequence ID" value="NZ_JACWZY010000020.1"/>
</dbReference>
<feature type="domain" description="Response regulatory" evidence="2">
    <location>
        <begin position="3"/>
        <end position="124"/>
    </location>
</feature>
<reference evidence="4" key="1">
    <citation type="submission" date="2020-09" db="EMBL/GenBank/DDBJ databases">
        <authorList>
            <person name="Kim M.K."/>
        </authorList>
    </citation>
    <scope>NUCLEOTIDE SEQUENCE</scope>
    <source>
        <strain evidence="4">BT702</strain>
    </source>
</reference>
<evidence type="ECO:0000259" key="2">
    <source>
        <dbReference type="PROSITE" id="PS50110"/>
    </source>
</evidence>
<dbReference type="Pfam" id="PF04397">
    <property type="entry name" value="LytTR"/>
    <property type="match status" value="1"/>
</dbReference>
<dbReference type="InterPro" id="IPR011006">
    <property type="entry name" value="CheY-like_superfamily"/>
</dbReference>
<dbReference type="Gene3D" id="2.40.50.1020">
    <property type="entry name" value="LytTr DNA-binding domain"/>
    <property type="match status" value="1"/>
</dbReference>
<dbReference type="PROSITE" id="PS50930">
    <property type="entry name" value="HTH_LYTTR"/>
    <property type="match status" value="1"/>
</dbReference>
<dbReference type="InterPro" id="IPR001789">
    <property type="entry name" value="Sig_transdc_resp-reg_receiver"/>
</dbReference>
<comment type="caution">
    <text evidence="4">The sequence shown here is derived from an EMBL/GenBank/DDBJ whole genome shotgun (WGS) entry which is preliminary data.</text>
</comment>
<dbReference type="SMART" id="SM00448">
    <property type="entry name" value="REC"/>
    <property type="match status" value="1"/>
</dbReference>
<evidence type="ECO:0000256" key="1">
    <source>
        <dbReference type="PROSITE-ProRule" id="PRU00169"/>
    </source>
</evidence>
<dbReference type="PROSITE" id="PS50110">
    <property type="entry name" value="RESPONSE_REGULATORY"/>
    <property type="match status" value="1"/>
</dbReference>
<dbReference type="SMART" id="SM00850">
    <property type="entry name" value="LytTR"/>
    <property type="match status" value="1"/>
</dbReference>
<dbReference type="InterPro" id="IPR046947">
    <property type="entry name" value="LytR-like"/>
</dbReference>
<sequence>MIRAIALDDEPPALRVLTHFCQQVDFVDLQKTFTRTVEALRHLEQFPTDLLFLDINMPSVSGIDFYKALSDTSADDTSPKQPLMVIFTTAYAEYAVEGFTLNAVDYLLKPFTFERFLQAVNKAADFQRWQQHSETTGEAYLYVRADYTLHKIAFSDIVLIEGLDDYLKIHLHPVNRADVPRAGVPRTDVARPIVARMTMKAMQERLPPADFIRVHRSYIVPLRRVEAVRNKTIFIAGREIPIGASYEADFLSRFST</sequence>
<organism evidence="4 5">
    <name type="scientific">Spirosoma profusum</name>
    <dbReference type="NCBI Taxonomy" id="2771354"/>
    <lineage>
        <taxon>Bacteria</taxon>
        <taxon>Pseudomonadati</taxon>
        <taxon>Bacteroidota</taxon>
        <taxon>Cytophagia</taxon>
        <taxon>Cytophagales</taxon>
        <taxon>Cytophagaceae</taxon>
        <taxon>Spirosoma</taxon>
    </lineage>
</organism>